<organism evidence="2 3">
    <name type="scientific">Solanum verrucosum</name>
    <dbReference type="NCBI Taxonomy" id="315347"/>
    <lineage>
        <taxon>Eukaryota</taxon>
        <taxon>Viridiplantae</taxon>
        <taxon>Streptophyta</taxon>
        <taxon>Embryophyta</taxon>
        <taxon>Tracheophyta</taxon>
        <taxon>Spermatophyta</taxon>
        <taxon>Magnoliopsida</taxon>
        <taxon>eudicotyledons</taxon>
        <taxon>Gunneridae</taxon>
        <taxon>Pentapetalae</taxon>
        <taxon>asterids</taxon>
        <taxon>lamiids</taxon>
        <taxon>Solanales</taxon>
        <taxon>Solanaceae</taxon>
        <taxon>Solanoideae</taxon>
        <taxon>Solaneae</taxon>
        <taxon>Solanum</taxon>
    </lineage>
</organism>
<keyword evidence="3" id="KW-1185">Reference proteome</keyword>
<gene>
    <name evidence="2" type="ORF">MTR67_036256</name>
</gene>
<reference evidence="2" key="1">
    <citation type="submission" date="2023-08" db="EMBL/GenBank/DDBJ databases">
        <title>A de novo genome assembly of Solanum verrucosum Schlechtendal, a Mexican diploid species geographically isolated from the other diploid A-genome species in potato relatives.</title>
        <authorList>
            <person name="Hosaka K."/>
        </authorList>
    </citation>
    <scope>NUCLEOTIDE SEQUENCE</scope>
    <source>
        <tissue evidence="2">Young leaves</tissue>
    </source>
</reference>
<feature type="region of interest" description="Disordered" evidence="1">
    <location>
        <begin position="1"/>
        <end position="25"/>
    </location>
</feature>
<accession>A0AAF0ZKS1</accession>
<evidence type="ECO:0000313" key="2">
    <source>
        <dbReference type="EMBL" id="WMV42871.1"/>
    </source>
</evidence>
<protein>
    <submittedName>
        <fullName evidence="2">Uncharacterized protein</fullName>
    </submittedName>
</protein>
<evidence type="ECO:0000313" key="3">
    <source>
        <dbReference type="Proteomes" id="UP001234989"/>
    </source>
</evidence>
<dbReference type="Proteomes" id="UP001234989">
    <property type="component" value="Chromosome 8"/>
</dbReference>
<dbReference type="AlphaFoldDB" id="A0AAF0ZKS1"/>
<feature type="compositionally biased region" description="Basic and acidic residues" evidence="1">
    <location>
        <begin position="8"/>
        <end position="19"/>
    </location>
</feature>
<evidence type="ECO:0000256" key="1">
    <source>
        <dbReference type="SAM" id="MobiDB-lite"/>
    </source>
</evidence>
<sequence>MSCQSNGESEKVSSPRDRSILVNSGAEHGTHSLNQQMATAGFAGTLAPSTSSVERLCPVDVDSPSSQSLLLALDGLEYLGCFVGKLRAGGWNACCFFL</sequence>
<name>A0AAF0ZKS1_SOLVR</name>
<dbReference type="EMBL" id="CP133619">
    <property type="protein sequence ID" value="WMV42871.1"/>
    <property type="molecule type" value="Genomic_DNA"/>
</dbReference>
<proteinExistence type="predicted"/>